<feature type="domain" description="EamA" evidence="7">
    <location>
        <begin position="140"/>
        <end position="279"/>
    </location>
</feature>
<feature type="transmembrane region" description="Helical" evidence="6">
    <location>
        <begin position="210"/>
        <end position="228"/>
    </location>
</feature>
<feature type="transmembrane region" description="Helical" evidence="6">
    <location>
        <begin position="137"/>
        <end position="157"/>
    </location>
</feature>
<dbReference type="PANTHER" id="PTHR32322:SF2">
    <property type="entry name" value="EAMA DOMAIN-CONTAINING PROTEIN"/>
    <property type="match status" value="1"/>
</dbReference>
<keyword evidence="5 6" id="KW-0472">Membrane</keyword>
<evidence type="ECO:0000256" key="3">
    <source>
        <dbReference type="ARBA" id="ARBA00022692"/>
    </source>
</evidence>
<feature type="transmembrane region" description="Helical" evidence="6">
    <location>
        <begin position="169"/>
        <end position="190"/>
    </location>
</feature>
<feature type="transmembrane region" description="Helical" evidence="6">
    <location>
        <begin position="113"/>
        <end position="131"/>
    </location>
</feature>
<evidence type="ECO:0000313" key="8">
    <source>
        <dbReference type="EMBL" id="MBL0405892.1"/>
    </source>
</evidence>
<dbReference type="InterPro" id="IPR000620">
    <property type="entry name" value="EamA_dom"/>
</dbReference>
<evidence type="ECO:0000313" key="9">
    <source>
        <dbReference type="Proteomes" id="UP000605848"/>
    </source>
</evidence>
<sequence>MALIWGLTWLPTKLGSEVVPPIFLAAARFVLAGLAYGAIALVQRVPLGMAQPGRVLVASLLINTGCYSLLFWGVARAPSGLSAIVNLALMPICIILVGALYGQERITRRRMGAIALGIGGLVLLFSGRTASPQEGTQAVLGLTAVAAATLSYAWGTVVSRPLMQAMHPLSLAFWETSLGAAGLVLVSLLVEGYDPAALANLADGRVVLSLGILVLGGSLAGFTIYLWLVRDWGAFRAGLYAFISPVVAVAVGVALADEPFGWPEALGMVVMFSATALALTEGRMRKAADAAG</sequence>
<organism evidence="8 9">
    <name type="scientific">Microvirga aerilata</name>
    <dbReference type="NCBI Taxonomy" id="670292"/>
    <lineage>
        <taxon>Bacteria</taxon>
        <taxon>Pseudomonadati</taxon>
        <taxon>Pseudomonadota</taxon>
        <taxon>Alphaproteobacteria</taxon>
        <taxon>Hyphomicrobiales</taxon>
        <taxon>Methylobacteriaceae</taxon>
        <taxon>Microvirga</taxon>
    </lineage>
</organism>
<comment type="caution">
    <text evidence="8">The sequence shown here is derived from an EMBL/GenBank/DDBJ whole genome shotgun (WGS) entry which is preliminary data.</text>
</comment>
<reference evidence="8" key="1">
    <citation type="submission" date="2021-01" db="EMBL/GenBank/DDBJ databases">
        <title>Microvirga sp.</title>
        <authorList>
            <person name="Kim M.K."/>
        </authorList>
    </citation>
    <scope>NUCLEOTIDE SEQUENCE</scope>
    <source>
        <strain evidence="8">5420S-16</strain>
    </source>
</reference>
<feature type="transmembrane region" description="Helical" evidence="6">
    <location>
        <begin position="55"/>
        <end position="75"/>
    </location>
</feature>
<comment type="similarity">
    <text evidence="2">Belongs to the EamA transporter family.</text>
</comment>
<dbReference type="AlphaFoldDB" id="A0A936ZA73"/>
<keyword evidence="9" id="KW-1185">Reference proteome</keyword>
<proteinExistence type="inferred from homology"/>
<keyword evidence="4 6" id="KW-1133">Transmembrane helix</keyword>
<feature type="transmembrane region" description="Helical" evidence="6">
    <location>
        <begin position="237"/>
        <end position="256"/>
    </location>
</feature>
<dbReference type="InterPro" id="IPR050638">
    <property type="entry name" value="AA-Vitamin_Transporters"/>
</dbReference>
<dbReference type="SUPFAM" id="SSF103481">
    <property type="entry name" value="Multidrug resistance efflux transporter EmrE"/>
    <property type="match status" value="2"/>
</dbReference>
<dbReference type="InterPro" id="IPR037185">
    <property type="entry name" value="EmrE-like"/>
</dbReference>
<evidence type="ECO:0000256" key="5">
    <source>
        <dbReference type="ARBA" id="ARBA00023136"/>
    </source>
</evidence>
<dbReference type="GO" id="GO:0016020">
    <property type="term" value="C:membrane"/>
    <property type="evidence" value="ECO:0007669"/>
    <property type="project" value="UniProtKB-SubCell"/>
</dbReference>
<dbReference type="Pfam" id="PF00892">
    <property type="entry name" value="EamA"/>
    <property type="match status" value="2"/>
</dbReference>
<evidence type="ECO:0000256" key="1">
    <source>
        <dbReference type="ARBA" id="ARBA00004141"/>
    </source>
</evidence>
<gene>
    <name evidence="8" type="ORF">JKG68_18190</name>
</gene>
<keyword evidence="3 6" id="KW-0812">Transmembrane</keyword>
<evidence type="ECO:0000256" key="6">
    <source>
        <dbReference type="SAM" id="Phobius"/>
    </source>
</evidence>
<accession>A0A936ZA73</accession>
<comment type="subcellular location">
    <subcellularLocation>
        <location evidence="1">Membrane</location>
        <topology evidence="1">Multi-pass membrane protein</topology>
    </subcellularLocation>
</comment>
<feature type="transmembrane region" description="Helical" evidence="6">
    <location>
        <begin position="81"/>
        <end position="101"/>
    </location>
</feature>
<dbReference type="PANTHER" id="PTHR32322">
    <property type="entry name" value="INNER MEMBRANE TRANSPORTER"/>
    <property type="match status" value="1"/>
</dbReference>
<feature type="transmembrane region" description="Helical" evidence="6">
    <location>
        <begin position="25"/>
        <end position="43"/>
    </location>
</feature>
<feature type="domain" description="EamA" evidence="7">
    <location>
        <begin position="2"/>
        <end position="125"/>
    </location>
</feature>
<dbReference type="EMBL" id="JAEQMY010000030">
    <property type="protein sequence ID" value="MBL0405892.1"/>
    <property type="molecule type" value="Genomic_DNA"/>
</dbReference>
<evidence type="ECO:0000259" key="7">
    <source>
        <dbReference type="Pfam" id="PF00892"/>
    </source>
</evidence>
<name>A0A936ZA73_9HYPH</name>
<protein>
    <submittedName>
        <fullName evidence="8">EamA family transporter</fullName>
    </submittedName>
</protein>
<evidence type="ECO:0000256" key="4">
    <source>
        <dbReference type="ARBA" id="ARBA00022989"/>
    </source>
</evidence>
<evidence type="ECO:0000256" key="2">
    <source>
        <dbReference type="ARBA" id="ARBA00007362"/>
    </source>
</evidence>
<dbReference type="Proteomes" id="UP000605848">
    <property type="component" value="Unassembled WGS sequence"/>
</dbReference>
<feature type="transmembrane region" description="Helical" evidence="6">
    <location>
        <begin position="262"/>
        <end position="279"/>
    </location>
</feature>